<comment type="caution">
    <text evidence="2">The sequence shown here is derived from an EMBL/GenBank/DDBJ whole genome shotgun (WGS) entry which is preliminary data.</text>
</comment>
<protein>
    <submittedName>
        <fullName evidence="2">YncE family protein</fullName>
    </submittedName>
</protein>
<dbReference type="InterPro" id="IPR015943">
    <property type="entry name" value="WD40/YVTN_repeat-like_dom_sf"/>
</dbReference>
<dbReference type="InterPro" id="IPR011044">
    <property type="entry name" value="Quino_amine_DH_bsu"/>
</dbReference>
<dbReference type="RefSeq" id="WP_115565273.1">
    <property type="nucleotide sequence ID" value="NZ_QRGR01000008.1"/>
</dbReference>
<dbReference type="Gene3D" id="2.130.10.10">
    <property type="entry name" value="YVTN repeat-like/Quinoprotein amine dehydrogenase"/>
    <property type="match status" value="1"/>
</dbReference>
<dbReference type="Pfam" id="PF16819">
    <property type="entry name" value="DUF5074"/>
    <property type="match status" value="1"/>
</dbReference>
<feature type="chain" id="PRO_5017823093" evidence="1">
    <location>
        <begin position="25"/>
        <end position="370"/>
    </location>
</feature>
<dbReference type="InterPro" id="IPR011964">
    <property type="entry name" value="YVTN_b-propeller_repeat"/>
</dbReference>
<accession>A0A3D8LE48</accession>
<dbReference type="AlphaFoldDB" id="A0A3D8LE48"/>
<proteinExistence type="predicted"/>
<dbReference type="NCBIfam" id="TIGR02276">
    <property type="entry name" value="beta_rpt_yvtn"/>
    <property type="match status" value="1"/>
</dbReference>
<reference evidence="3" key="1">
    <citation type="submission" date="2018-08" db="EMBL/GenBank/DDBJ databases">
        <authorList>
            <person name="Liu Z.-W."/>
            <person name="Du Z.-J."/>
        </authorList>
    </citation>
    <scope>NUCLEOTIDE SEQUENCE [LARGE SCALE GENOMIC DNA]</scope>
    <source>
        <strain evidence="3">H4X</strain>
    </source>
</reference>
<dbReference type="PROSITE" id="PS51257">
    <property type="entry name" value="PROKAR_LIPOPROTEIN"/>
    <property type="match status" value="1"/>
</dbReference>
<evidence type="ECO:0000313" key="3">
    <source>
        <dbReference type="Proteomes" id="UP000256708"/>
    </source>
</evidence>
<dbReference type="PANTHER" id="PTHR47197:SF3">
    <property type="entry name" value="DIHYDRO-HEME D1 DEHYDROGENASE"/>
    <property type="match status" value="1"/>
</dbReference>
<dbReference type="PANTHER" id="PTHR47197">
    <property type="entry name" value="PROTEIN NIRF"/>
    <property type="match status" value="1"/>
</dbReference>
<dbReference type="EMBL" id="QRGR01000008">
    <property type="protein sequence ID" value="RDV15678.1"/>
    <property type="molecule type" value="Genomic_DNA"/>
</dbReference>
<keyword evidence="1" id="KW-0732">Signal</keyword>
<dbReference type="InterPro" id="IPR031815">
    <property type="entry name" value="DUF5074"/>
</dbReference>
<gene>
    <name evidence="2" type="ORF">DXT99_09360</name>
</gene>
<evidence type="ECO:0000256" key="1">
    <source>
        <dbReference type="SAM" id="SignalP"/>
    </source>
</evidence>
<feature type="signal peptide" evidence="1">
    <location>
        <begin position="1"/>
        <end position="24"/>
    </location>
</feature>
<dbReference type="Proteomes" id="UP000256708">
    <property type="component" value="Unassembled WGS sequence"/>
</dbReference>
<dbReference type="OrthoDB" id="9773938at2"/>
<keyword evidence="3" id="KW-1185">Reference proteome</keyword>
<sequence>MRKLNFFRSFFLAATLITSSVAFTSCDDENDVEPVIENEVRGPYDQEGVFIINEGNWGTPNGSISFLSDSAGHQVQNGIFSNANAGRPLGDVIQDMELYDSLAYIVANNSNKIEVVNAYTFESVGVVENLQLPRHFVALNNEKGYVTETVDYAGSQGRVSVIDLNNYTVTETIEVGMEPEQLLVAGGKLYVANSGDNNVTVINTATDAVESTITVSDAPTELALDRDNNIWVLSAGRITYNDDWTAIDYDQTTAGALSKITPGTQNVQTYTFGSNQSQPGNLTINGNGDKLYFNYDGGTYVQDVSATSLSNTVIIDHSFYGLGVDPDNGYIYGGDSNGFAGEGTVHVYQPDGTKVTEFRAGIGPNGFVFN</sequence>
<dbReference type="InterPro" id="IPR051200">
    <property type="entry name" value="Host-pathogen_enzymatic-act"/>
</dbReference>
<organism evidence="2 3">
    <name type="scientific">Pontibacter diazotrophicus</name>
    <dbReference type="NCBI Taxonomy" id="1400979"/>
    <lineage>
        <taxon>Bacteria</taxon>
        <taxon>Pseudomonadati</taxon>
        <taxon>Bacteroidota</taxon>
        <taxon>Cytophagia</taxon>
        <taxon>Cytophagales</taxon>
        <taxon>Hymenobacteraceae</taxon>
        <taxon>Pontibacter</taxon>
    </lineage>
</organism>
<name>A0A3D8LE48_9BACT</name>
<dbReference type="SUPFAM" id="SSF50969">
    <property type="entry name" value="YVTN repeat-like/Quinoprotein amine dehydrogenase"/>
    <property type="match status" value="1"/>
</dbReference>
<evidence type="ECO:0000313" key="2">
    <source>
        <dbReference type="EMBL" id="RDV15678.1"/>
    </source>
</evidence>